<keyword evidence="3 6" id="KW-0349">Heme</keyword>
<organism evidence="7 8">
    <name type="scientific">Haloferula rosea</name>
    <dbReference type="NCBI Taxonomy" id="490093"/>
    <lineage>
        <taxon>Bacteria</taxon>
        <taxon>Pseudomonadati</taxon>
        <taxon>Verrucomicrobiota</taxon>
        <taxon>Verrucomicrobiia</taxon>
        <taxon>Verrucomicrobiales</taxon>
        <taxon>Verrucomicrobiaceae</taxon>
        <taxon>Haloferula</taxon>
    </lineage>
</organism>
<keyword evidence="5 6" id="KW-0408">Iron</keyword>
<dbReference type="CDD" id="cd00454">
    <property type="entry name" value="TrHb1_N"/>
    <property type="match status" value="1"/>
</dbReference>
<evidence type="ECO:0000256" key="1">
    <source>
        <dbReference type="ARBA" id="ARBA00001971"/>
    </source>
</evidence>
<dbReference type="AlphaFoldDB" id="A0A934REZ4"/>
<accession>A0A934REZ4</accession>
<dbReference type="Proteomes" id="UP000658278">
    <property type="component" value="Unassembled WGS sequence"/>
</dbReference>
<dbReference type="Pfam" id="PF01152">
    <property type="entry name" value="Bac_globin"/>
    <property type="match status" value="1"/>
</dbReference>
<dbReference type="InterPro" id="IPR009050">
    <property type="entry name" value="Globin-like_sf"/>
</dbReference>
<dbReference type="PROSITE" id="PS01213">
    <property type="entry name" value="GLOBIN_FAM_2"/>
    <property type="match status" value="1"/>
</dbReference>
<evidence type="ECO:0000256" key="5">
    <source>
        <dbReference type="ARBA" id="ARBA00023004"/>
    </source>
</evidence>
<dbReference type="GO" id="GO:0019825">
    <property type="term" value="F:oxygen binding"/>
    <property type="evidence" value="ECO:0007669"/>
    <property type="project" value="InterPro"/>
</dbReference>
<keyword evidence="8" id="KW-1185">Reference proteome</keyword>
<sequence length="131" mass="14956">MAENKPSVFERIGGEEGVERLVGKFYDRVIADPKLGRFFQHVPMEHLKTMQKEFFSEALGGPLFYTGRSLRQVHAGRGIHKEHIQCFIEHLLATLEAERADLDLDDQEVNRIYSRIAIEADRITDDVAESG</sequence>
<proteinExistence type="predicted"/>
<feature type="binding site" description="distal binding residue" evidence="6">
    <location>
        <position position="74"/>
    </location>
    <ligand>
        <name>heme</name>
        <dbReference type="ChEBI" id="CHEBI:30413"/>
    </ligand>
    <ligandPart>
        <name>Fe</name>
        <dbReference type="ChEBI" id="CHEBI:18248"/>
    </ligandPart>
</feature>
<evidence type="ECO:0000313" key="8">
    <source>
        <dbReference type="Proteomes" id="UP000658278"/>
    </source>
</evidence>
<gene>
    <name evidence="7" type="ORF">JIN81_15400</name>
</gene>
<dbReference type="RefSeq" id="WP_200281773.1">
    <property type="nucleotide sequence ID" value="NZ_JAENII010000013.1"/>
</dbReference>
<evidence type="ECO:0000256" key="4">
    <source>
        <dbReference type="ARBA" id="ARBA00022723"/>
    </source>
</evidence>
<comment type="caution">
    <text evidence="7">The sequence shown here is derived from an EMBL/GenBank/DDBJ whole genome shotgun (WGS) entry which is preliminary data.</text>
</comment>
<dbReference type="GO" id="GO:0015671">
    <property type="term" value="P:oxygen transport"/>
    <property type="evidence" value="ECO:0007669"/>
    <property type="project" value="InterPro"/>
</dbReference>
<evidence type="ECO:0000313" key="7">
    <source>
        <dbReference type="EMBL" id="MBK1828418.1"/>
    </source>
</evidence>
<comment type="cofactor">
    <cofactor evidence="1">
        <name>heme</name>
        <dbReference type="ChEBI" id="CHEBI:30413"/>
    </cofactor>
</comment>
<dbReference type="InterPro" id="IPR019795">
    <property type="entry name" value="Globin_bac-like_CS"/>
</dbReference>
<evidence type="ECO:0000256" key="2">
    <source>
        <dbReference type="ARBA" id="ARBA00022448"/>
    </source>
</evidence>
<dbReference type="InterPro" id="IPR012292">
    <property type="entry name" value="Globin/Proto"/>
</dbReference>
<dbReference type="InterPro" id="IPR001486">
    <property type="entry name" value="Hemoglobin_trunc"/>
</dbReference>
<keyword evidence="4 6" id="KW-0479">Metal-binding</keyword>
<keyword evidence="2" id="KW-0813">Transport</keyword>
<protein>
    <submittedName>
        <fullName evidence="7">Group 1 truncated hemoglobin</fullName>
    </submittedName>
</protein>
<dbReference type="Gene3D" id="1.10.490.10">
    <property type="entry name" value="Globins"/>
    <property type="match status" value="1"/>
</dbReference>
<dbReference type="GO" id="GO:0020037">
    <property type="term" value="F:heme binding"/>
    <property type="evidence" value="ECO:0007669"/>
    <property type="project" value="InterPro"/>
</dbReference>
<name>A0A934REZ4_9BACT</name>
<dbReference type="EMBL" id="JAENII010000013">
    <property type="protein sequence ID" value="MBK1828418.1"/>
    <property type="molecule type" value="Genomic_DNA"/>
</dbReference>
<dbReference type="GO" id="GO:0046872">
    <property type="term" value="F:metal ion binding"/>
    <property type="evidence" value="ECO:0007669"/>
    <property type="project" value="UniProtKB-KW"/>
</dbReference>
<evidence type="ECO:0000256" key="3">
    <source>
        <dbReference type="ARBA" id="ARBA00022617"/>
    </source>
</evidence>
<evidence type="ECO:0000256" key="6">
    <source>
        <dbReference type="PIRSR" id="PIRSR601486-1"/>
    </source>
</evidence>
<dbReference type="SUPFAM" id="SSF46458">
    <property type="entry name" value="Globin-like"/>
    <property type="match status" value="1"/>
</dbReference>
<reference evidence="7" key="1">
    <citation type="submission" date="2021-01" db="EMBL/GenBank/DDBJ databases">
        <title>Modified the classification status of verrucomicrobia.</title>
        <authorList>
            <person name="Feng X."/>
        </authorList>
    </citation>
    <scope>NUCLEOTIDE SEQUENCE</scope>
    <source>
        <strain evidence="7">KCTC 22201</strain>
    </source>
</reference>